<dbReference type="GO" id="GO:0016787">
    <property type="term" value="F:hydrolase activity"/>
    <property type="evidence" value="ECO:0007669"/>
    <property type="project" value="UniProtKB-KW"/>
</dbReference>
<dbReference type="Pfam" id="PF07486">
    <property type="entry name" value="Hydrolase_2"/>
    <property type="match status" value="1"/>
</dbReference>
<dbReference type="EMBL" id="JBHSQV010000163">
    <property type="protein sequence ID" value="MFC5987452.1"/>
    <property type="molecule type" value="Genomic_DNA"/>
</dbReference>
<keyword evidence="3" id="KW-1185">Reference proteome</keyword>
<dbReference type="InterPro" id="IPR042047">
    <property type="entry name" value="SleB_dom1"/>
</dbReference>
<evidence type="ECO:0000259" key="1">
    <source>
        <dbReference type="Pfam" id="PF07486"/>
    </source>
</evidence>
<proteinExistence type="predicted"/>
<protein>
    <submittedName>
        <fullName evidence="2">Cell wall hydrolase</fullName>
    </submittedName>
</protein>
<sequence length="144" mass="16218">MAIIKTTAGHTKLLARLMRAEAEGDGELGMLMVGNVGVNRVLADCLDFENIDNLEQMVFQSPGGFEATQKGYFYQGARDKDIRLARQVINGKRYHPASNSLWFFRPEGSCPAQWFNQYNSGRFKSHCFFSPTQSACPKVFSYGY</sequence>
<dbReference type="Proteomes" id="UP001596250">
    <property type="component" value="Unassembled WGS sequence"/>
</dbReference>
<dbReference type="RefSeq" id="WP_379894834.1">
    <property type="nucleotide sequence ID" value="NZ_CBCSCT010000040.1"/>
</dbReference>
<dbReference type="InterPro" id="IPR011105">
    <property type="entry name" value="Cell_wall_hydrolase_SleB"/>
</dbReference>
<name>A0ABW1IQR0_9BACL</name>
<comment type="caution">
    <text evidence="2">The sequence shown here is derived from an EMBL/GenBank/DDBJ whole genome shotgun (WGS) entry which is preliminary data.</text>
</comment>
<evidence type="ECO:0000313" key="3">
    <source>
        <dbReference type="Proteomes" id="UP001596250"/>
    </source>
</evidence>
<accession>A0ABW1IQR0</accession>
<keyword evidence="2" id="KW-0378">Hydrolase</keyword>
<evidence type="ECO:0000313" key="2">
    <source>
        <dbReference type="EMBL" id="MFC5987452.1"/>
    </source>
</evidence>
<feature type="domain" description="Cell wall hydrolase SleB" evidence="1">
    <location>
        <begin position="24"/>
        <end position="129"/>
    </location>
</feature>
<reference evidence="3" key="1">
    <citation type="journal article" date="2019" name="Int. J. Syst. Evol. Microbiol.">
        <title>The Global Catalogue of Microorganisms (GCM) 10K type strain sequencing project: providing services to taxonomists for standard genome sequencing and annotation.</title>
        <authorList>
            <consortium name="The Broad Institute Genomics Platform"/>
            <consortium name="The Broad Institute Genome Sequencing Center for Infectious Disease"/>
            <person name="Wu L."/>
            <person name="Ma J."/>
        </authorList>
    </citation>
    <scope>NUCLEOTIDE SEQUENCE [LARGE SCALE GENOMIC DNA]</scope>
    <source>
        <strain evidence="3">CCM 8749</strain>
    </source>
</reference>
<organism evidence="2 3">
    <name type="scientific">Marinicrinis lubricantis</name>
    <dbReference type="NCBI Taxonomy" id="2086470"/>
    <lineage>
        <taxon>Bacteria</taxon>
        <taxon>Bacillati</taxon>
        <taxon>Bacillota</taxon>
        <taxon>Bacilli</taxon>
        <taxon>Bacillales</taxon>
        <taxon>Paenibacillaceae</taxon>
    </lineage>
</organism>
<dbReference type="Gene3D" id="1.10.10.2520">
    <property type="entry name" value="Cell wall hydrolase SleB, domain 1"/>
    <property type="match status" value="1"/>
</dbReference>
<gene>
    <name evidence="2" type="ORF">ACFPXP_13665</name>
</gene>